<comment type="caution">
    <text evidence="1">The sequence shown here is derived from an EMBL/GenBank/DDBJ whole genome shotgun (WGS) entry which is preliminary data.</text>
</comment>
<dbReference type="AlphaFoldDB" id="A0A8J8N8V8"/>
<reference evidence="1" key="1">
    <citation type="submission" date="2019-06" db="EMBL/GenBank/DDBJ databases">
        <authorList>
            <person name="Zheng W."/>
        </authorList>
    </citation>
    <scope>NUCLEOTIDE SEQUENCE</scope>
    <source>
        <strain evidence="1">QDHG01</strain>
    </source>
</reference>
<accession>A0A8J8N8V8</accession>
<organism evidence="1 2">
    <name type="scientific">Halteria grandinella</name>
    <dbReference type="NCBI Taxonomy" id="5974"/>
    <lineage>
        <taxon>Eukaryota</taxon>
        <taxon>Sar</taxon>
        <taxon>Alveolata</taxon>
        <taxon>Ciliophora</taxon>
        <taxon>Intramacronucleata</taxon>
        <taxon>Spirotrichea</taxon>
        <taxon>Stichotrichia</taxon>
        <taxon>Sporadotrichida</taxon>
        <taxon>Halteriidae</taxon>
        <taxon>Halteria</taxon>
    </lineage>
</organism>
<dbReference type="EMBL" id="RRYP01037317">
    <property type="protein sequence ID" value="TNV67734.1"/>
    <property type="molecule type" value="Genomic_DNA"/>
</dbReference>
<protein>
    <submittedName>
        <fullName evidence="1">Uncharacterized protein</fullName>
    </submittedName>
</protein>
<dbReference type="Proteomes" id="UP000785679">
    <property type="component" value="Unassembled WGS sequence"/>
</dbReference>
<keyword evidence="2" id="KW-1185">Reference proteome</keyword>
<evidence type="ECO:0000313" key="1">
    <source>
        <dbReference type="EMBL" id="TNV67734.1"/>
    </source>
</evidence>
<name>A0A8J8N8V8_HALGN</name>
<sequence>MKFKIQMLRREDFLYTTPNFSTETFNLSPISNILSMSQRIFGRFLIVTVSAIQIKSVNNYLFQIENRCKNPVSPYMTLIREQLILLH</sequence>
<evidence type="ECO:0000313" key="2">
    <source>
        <dbReference type="Proteomes" id="UP000785679"/>
    </source>
</evidence>
<proteinExistence type="predicted"/>
<gene>
    <name evidence="1" type="ORF">FGO68_gene15785</name>
</gene>